<name>A0A0C2MS56_THEKT</name>
<proteinExistence type="predicted"/>
<dbReference type="EMBL" id="JWZT01004215">
    <property type="protein sequence ID" value="KII64552.1"/>
    <property type="molecule type" value="Genomic_DNA"/>
</dbReference>
<accession>A0A0C2MS56</accession>
<organism evidence="1 2">
    <name type="scientific">Thelohanellus kitauei</name>
    <name type="common">Myxosporean</name>
    <dbReference type="NCBI Taxonomy" id="669202"/>
    <lineage>
        <taxon>Eukaryota</taxon>
        <taxon>Metazoa</taxon>
        <taxon>Cnidaria</taxon>
        <taxon>Myxozoa</taxon>
        <taxon>Myxosporea</taxon>
        <taxon>Bivalvulida</taxon>
        <taxon>Platysporina</taxon>
        <taxon>Myxobolidae</taxon>
        <taxon>Thelohanellus</taxon>
    </lineage>
</organism>
<gene>
    <name evidence="1" type="ORF">RF11_16484</name>
</gene>
<keyword evidence="2" id="KW-1185">Reference proteome</keyword>
<dbReference type="AlphaFoldDB" id="A0A0C2MS56"/>
<comment type="caution">
    <text evidence="1">The sequence shown here is derived from an EMBL/GenBank/DDBJ whole genome shotgun (WGS) entry which is preliminary data.</text>
</comment>
<sequence length="109" mass="12397">MGSSRNKASHPQPIYVRISWIRFTRIVFLIWALRKRLGYCLDTSFGRVCLNMSPNGFKTATSGTETNIEITHPKQNLHRSSPPLSSLCSLSILWALFSPLKTATDIFWL</sequence>
<dbReference type="Proteomes" id="UP000031668">
    <property type="component" value="Unassembled WGS sequence"/>
</dbReference>
<evidence type="ECO:0000313" key="1">
    <source>
        <dbReference type="EMBL" id="KII64552.1"/>
    </source>
</evidence>
<evidence type="ECO:0000313" key="2">
    <source>
        <dbReference type="Proteomes" id="UP000031668"/>
    </source>
</evidence>
<reference evidence="1 2" key="1">
    <citation type="journal article" date="2014" name="Genome Biol. Evol.">
        <title>The genome of the myxosporean Thelohanellus kitauei shows adaptations to nutrient acquisition within its fish host.</title>
        <authorList>
            <person name="Yang Y."/>
            <person name="Xiong J."/>
            <person name="Zhou Z."/>
            <person name="Huo F."/>
            <person name="Miao W."/>
            <person name="Ran C."/>
            <person name="Liu Y."/>
            <person name="Zhang J."/>
            <person name="Feng J."/>
            <person name="Wang M."/>
            <person name="Wang M."/>
            <person name="Wang L."/>
            <person name="Yao B."/>
        </authorList>
    </citation>
    <scope>NUCLEOTIDE SEQUENCE [LARGE SCALE GENOMIC DNA]</scope>
    <source>
        <strain evidence="1">Wuqing</strain>
    </source>
</reference>
<protein>
    <submittedName>
        <fullName evidence="1">Uncharacterized protein</fullName>
    </submittedName>
</protein>